<dbReference type="EMBL" id="KL198024">
    <property type="protein sequence ID" value="KDQ17363.1"/>
    <property type="molecule type" value="Genomic_DNA"/>
</dbReference>
<proteinExistence type="predicted"/>
<evidence type="ECO:0000256" key="1">
    <source>
        <dbReference type="SAM" id="SignalP"/>
    </source>
</evidence>
<evidence type="ECO:0000313" key="2">
    <source>
        <dbReference type="EMBL" id="KDQ17363.1"/>
    </source>
</evidence>
<dbReference type="InParanoid" id="A0A067MNQ4"/>
<accession>A0A067MNQ4</accession>
<evidence type="ECO:0000313" key="3">
    <source>
        <dbReference type="Proteomes" id="UP000027195"/>
    </source>
</evidence>
<gene>
    <name evidence="2" type="ORF">BOTBODRAFT_172405</name>
</gene>
<name>A0A067MNQ4_BOTB1</name>
<feature type="signal peptide" evidence="1">
    <location>
        <begin position="1"/>
        <end position="18"/>
    </location>
</feature>
<keyword evidence="3" id="KW-1185">Reference proteome</keyword>
<feature type="chain" id="PRO_5001641426" evidence="1">
    <location>
        <begin position="19"/>
        <end position="553"/>
    </location>
</feature>
<dbReference type="HOGENOM" id="CLU_492565_0_0_1"/>
<dbReference type="AlphaFoldDB" id="A0A067MNQ4"/>
<protein>
    <submittedName>
        <fullName evidence="2">Uncharacterized protein</fullName>
    </submittedName>
</protein>
<keyword evidence="1" id="KW-0732">Signal</keyword>
<dbReference type="Proteomes" id="UP000027195">
    <property type="component" value="Unassembled WGS sequence"/>
</dbReference>
<sequence length="553" mass="59923">MPLWLVIWFVTDIHSSKAECGCAATKETVPAAETGNSVKVEKVQPTHSALTSCFVSLGPSVATSPHPLSFCKAKPCLRGEIVQMPAPTLMLVLTPTSASTSTSTPLYILPSLDLFDDDMLEATSPVDQPLASLFDIKFIDDDKVMYPIRKSSASIREARWNKAQSAFGPRLIQFPHFPTLCCWVDEIVGEMDAGIAYDGVSADPDFDTHVNFLATNSWGESDELKAVQALGNLCTSWQRDHHPLALLSGPRGTHYLAQYLLTQLALYHKHHPKSPQGYTWNELGMQSSWIPSTTSAATPCIHHLHSHLPSIQRQQIKLLLTIVAAMICTVLVLQFHTCKCSTLKLNTNLSVLLLGFIDAHPSVVLPTSLWSPEGHTVASGTPDAPTPNKVNGMDHNDNKENVVIIANPQSAEEYEASKGEVVDGVDGTDVNYHSDSDVDGANVDGPNEEFDEGSVTNCEDCAPLPTLSDIPNSLVPKTLLPAPASPKAKRKRGEAVPDDQCTVASFRDKVARTLYAVDVKHVKAVNKAKIVQKAVENRAAKPVISIAQHLDGA</sequence>
<reference evidence="3" key="1">
    <citation type="journal article" date="2014" name="Proc. Natl. Acad. Sci. U.S.A.">
        <title>Extensive sampling of basidiomycete genomes demonstrates inadequacy of the white-rot/brown-rot paradigm for wood decay fungi.</title>
        <authorList>
            <person name="Riley R."/>
            <person name="Salamov A.A."/>
            <person name="Brown D.W."/>
            <person name="Nagy L.G."/>
            <person name="Floudas D."/>
            <person name="Held B.W."/>
            <person name="Levasseur A."/>
            <person name="Lombard V."/>
            <person name="Morin E."/>
            <person name="Otillar R."/>
            <person name="Lindquist E.A."/>
            <person name="Sun H."/>
            <person name="LaButti K.M."/>
            <person name="Schmutz J."/>
            <person name="Jabbour D."/>
            <person name="Luo H."/>
            <person name="Baker S.E."/>
            <person name="Pisabarro A.G."/>
            <person name="Walton J.D."/>
            <person name="Blanchette R.A."/>
            <person name="Henrissat B."/>
            <person name="Martin F."/>
            <person name="Cullen D."/>
            <person name="Hibbett D.S."/>
            <person name="Grigoriev I.V."/>
        </authorList>
    </citation>
    <scope>NUCLEOTIDE SEQUENCE [LARGE SCALE GENOMIC DNA]</scope>
    <source>
        <strain evidence="3">FD-172 SS1</strain>
    </source>
</reference>
<organism evidence="2 3">
    <name type="scientific">Botryobasidium botryosum (strain FD-172 SS1)</name>
    <dbReference type="NCBI Taxonomy" id="930990"/>
    <lineage>
        <taxon>Eukaryota</taxon>
        <taxon>Fungi</taxon>
        <taxon>Dikarya</taxon>
        <taxon>Basidiomycota</taxon>
        <taxon>Agaricomycotina</taxon>
        <taxon>Agaricomycetes</taxon>
        <taxon>Cantharellales</taxon>
        <taxon>Botryobasidiaceae</taxon>
        <taxon>Botryobasidium</taxon>
    </lineage>
</organism>